<sequence length="46" mass="5818">MNKVKFTLNIMREKNKVYFKEIKNRNLEANEEFKIYERCERLFFPD</sequence>
<name>M3GX22_LEPBO</name>
<dbReference type="Proteomes" id="UP000011783">
    <property type="component" value="Unassembled WGS sequence"/>
</dbReference>
<dbReference type="AlphaFoldDB" id="M3GX22"/>
<dbReference type="BioCyc" id="LBOR1193007:G11KN-92-MONOMER"/>
<gene>
    <name evidence="1" type="ORF">LEP1GSC123_4664</name>
</gene>
<accession>M3GX22</accession>
<proteinExistence type="predicted"/>
<organism evidence="1 2">
    <name type="scientific">Leptospira borgpetersenii str. 200701203</name>
    <dbReference type="NCBI Taxonomy" id="1193007"/>
    <lineage>
        <taxon>Bacteria</taxon>
        <taxon>Pseudomonadati</taxon>
        <taxon>Spirochaetota</taxon>
        <taxon>Spirochaetia</taxon>
        <taxon>Leptospirales</taxon>
        <taxon>Leptospiraceae</taxon>
        <taxon>Leptospira</taxon>
    </lineage>
</organism>
<comment type="caution">
    <text evidence="1">The sequence shown here is derived from an EMBL/GenBank/DDBJ whole genome shotgun (WGS) entry which is preliminary data.</text>
</comment>
<evidence type="ECO:0000313" key="2">
    <source>
        <dbReference type="Proteomes" id="UP000011783"/>
    </source>
</evidence>
<protein>
    <submittedName>
        <fullName evidence="1">Uncharacterized protein</fullName>
    </submittedName>
</protein>
<dbReference type="EMBL" id="AKWO02000073">
    <property type="protein sequence ID" value="EMF99393.1"/>
    <property type="molecule type" value="Genomic_DNA"/>
</dbReference>
<evidence type="ECO:0000313" key="1">
    <source>
        <dbReference type="EMBL" id="EMF99393.1"/>
    </source>
</evidence>
<reference evidence="1 2" key="1">
    <citation type="submission" date="2013-01" db="EMBL/GenBank/DDBJ databases">
        <authorList>
            <person name="Harkins D.M."/>
            <person name="Durkin A.S."/>
            <person name="Brinkac L.M."/>
            <person name="Haft D.H."/>
            <person name="Selengut J.D."/>
            <person name="Sanka R."/>
            <person name="DePew J."/>
            <person name="Purushe J."/>
            <person name="Picardeau M."/>
            <person name="Werts C."/>
            <person name="Goarant C."/>
            <person name="Vinetz J.M."/>
            <person name="Sutton G.G."/>
            <person name="Nierman W.C."/>
            <person name="Fouts D.E."/>
        </authorList>
    </citation>
    <scope>NUCLEOTIDE SEQUENCE [LARGE SCALE GENOMIC DNA]</scope>
    <source>
        <strain evidence="1 2">200701203</strain>
    </source>
</reference>